<proteinExistence type="inferred from homology"/>
<dbReference type="PANTHER" id="PTHR23402">
    <property type="entry name" value="PROTEASE FAMILY C15 PYROGLUTAMYL-PEPTIDASE I-RELATED"/>
    <property type="match status" value="1"/>
</dbReference>
<comment type="similarity">
    <text evidence="1">Belongs to the peptidase C15 family.</text>
</comment>
<dbReference type="PANTHER" id="PTHR23402:SF1">
    <property type="entry name" value="PYROGLUTAMYL-PEPTIDASE I"/>
    <property type="match status" value="1"/>
</dbReference>
<dbReference type="GO" id="GO:0008234">
    <property type="term" value="F:cysteine-type peptidase activity"/>
    <property type="evidence" value="ECO:0007669"/>
    <property type="project" value="UniProtKB-KW"/>
</dbReference>
<dbReference type="Gene3D" id="3.40.630.20">
    <property type="entry name" value="Peptidase C15, pyroglutamyl peptidase I-like"/>
    <property type="match status" value="1"/>
</dbReference>
<dbReference type="Pfam" id="PF01470">
    <property type="entry name" value="Peptidase_C15"/>
    <property type="match status" value="1"/>
</dbReference>
<evidence type="ECO:0000313" key="5">
    <source>
        <dbReference type="EMBL" id="WPH00492.1"/>
    </source>
</evidence>
<keyword evidence="2" id="KW-0645">Protease</keyword>
<dbReference type="SUPFAM" id="SSF53182">
    <property type="entry name" value="Pyrrolidone carboxyl peptidase (pyroglutamate aminopeptidase)"/>
    <property type="match status" value="1"/>
</dbReference>
<accession>A0AAQ3M2B2</accession>
<keyword evidence="6" id="KW-1185">Reference proteome</keyword>
<dbReference type="EMBL" id="CP138583">
    <property type="protein sequence ID" value="WPH00492.1"/>
    <property type="molecule type" value="Genomic_DNA"/>
</dbReference>
<evidence type="ECO:0000313" key="6">
    <source>
        <dbReference type="Proteomes" id="UP001303373"/>
    </source>
</evidence>
<keyword evidence="4" id="KW-0788">Thiol protease</keyword>
<dbReference type="InterPro" id="IPR036440">
    <property type="entry name" value="Peptidase_C15-like_sf"/>
</dbReference>
<keyword evidence="3" id="KW-0378">Hydrolase</keyword>
<protein>
    <recommendedName>
        <fullName evidence="7">Peptidase C15, pyroglutamyl peptidase I-like protein</fullName>
    </recommendedName>
</protein>
<evidence type="ECO:0000256" key="2">
    <source>
        <dbReference type="ARBA" id="ARBA00022670"/>
    </source>
</evidence>
<organism evidence="5 6">
    <name type="scientific">Acrodontium crateriforme</name>
    <dbReference type="NCBI Taxonomy" id="150365"/>
    <lineage>
        <taxon>Eukaryota</taxon>
        <taxon>Fungi</taxon>
        <taxon>Dikarya</taxon>
        <taxon>Ascomycota</taxon>
        <taxon>Pezizomycotina</taxon>
        <taxon>Dothideomycetes</taxon>
        <taxon>Dothideomycetidae</taxon>
        <taxon>Mycosphaerellales</taxon>
        <taxon>Teratosphaeriaceae</taxon>
        <taxon>Acrodontium</taxon>
    </lineage>
</organism>
<evidence type="ECO:0000256" key="4">
    <source>
        <dbReference type="ARBA" id="ARBA00022807"/>
    </source>
</evidence>
<evidence type="ECO:0008006" key="7">
    <source>
        <dbReference type="Google" id="ProtNLM"/>
    </source>
</evidence>
<dbReference type="InterPro" id="IPR016125">
    <property type="entry name" value="Peptidase_C15-like"/>
</dbReference>
<evidence type="ECO:0000256" key="3">
    <source>
        <dbReference type="ARBA" id="ARBA00022801"/>
    </source>
</evidence>
<name>A0AAQ3M2B2_9PEZI</name>
<evidence type="ECO:0000256" key="1">
    <source>
        <dbReference type="ARBA" id="ARBA00006641"/>
    </source>
</evidence>
<gene>
    <name evidence="5" type="ORF">R9X50_00332100</name>
</gene>
<dbReference type="AlphaFoldDB" id="A0AAQ3M2B2"/>
<sequence>MALAMLNNDSTDGDGNEAQITVLVTGFGPFQDLFPVNPSYEITKGLPRLLPKTTDGSKSVRIIGLASPIRVAYSESRKLVPALLDSYDGAINIVLHIGMASGRKFYAAEHYAHREGYSAHKDLDGEVPSPDEADTVYGDCPSLMSTSLDFDELMKLWKTNISKLPDESVGAGADCRLSEDAGNFLCDYTYFNSLAWFGRRNKRMEGGKASDRPVMFLHVPAEVERIPQGKEVAIALIRALVDCYTKVEGPAEM</sequence>
<reference evidence="5 6" key="1">
    <citation type="submission" date="2023-11" db="EMBL/GenBank/DDBJ databases">
        <title>An acidophilic fungus is an integral part of prey digestion in a carnivorous sundew plant.</title>
        <authorList>
            <person name="Tsai I.J."/>
        </authorList>
    </citation>
    <scope>NUCLEOTIDE SEQUENCE [LARGE SCALE GENOMIC DNA]</scope>
    <source>
        <strain evidence="5">169a</strain>
    </source>
</reference>
<dbReference type="Proteomes" id="UP001303373">
    <property type="component" value="Chromosome 4"/>
</dbReference>
<dbReference type="GO" id="GO:0006508">
    <property type="term" value="P:proteolysis"/>
    <property type="evidence" value="ECO:0007669"/>
    <property type="project" value="UniProtKB-KW"/>
</dbReference>